<name>A0AAU9S636_THLAR</name>
<dbReference type="EMBL" id="CAJVSB020000498">
    <property type="protein sequence ID" value="CAH2056603.1"/>
    <property type="molecule type" value="Genomic_DNA"/>
</dbReference>
<comment type="subcellular location">
    <subcellularLocation>
        <location evidence="1 3">Nucleus</location>
    </subcellularLocation>
</comment>
<dbReference type="PROSITE" id="PS51017">
    <property type="entry name" value="CCT"/>
    <property type="match status" value="1"/>
</dbReference>
<dbReference type="GO" id="GO:0009909">
    <property type="term" value="P:regulation of flower development"/>
    <property type="evidence" value="ECO:0007669"/>
    <property type="project" value="InterPro"/>
</dbReference>
<evidence type="ECO:0000259" key="4">
    <source>
        <dbReference type="PROSITE" id="PS51017"/>
    </source>
</evidence>
<reference evidence="5 6" key="1">
    <citation type="submission" date="2022-03" db="EMBL/GenBank/DDBJ databases">
        <authorList>
            <person name="Nunn A."/>
            <person name="Chopra R."/>
            <person name="Nunn A."/>
            <person name="Contreras Garrido A."/>
        </authorList>
    </citation>
    <scope>NUCLEOTIDE SEQUENCE [LARGE SCALE GENOMIC DNA]</scope>
</reference>
<dbReference type="Proteomes" id="UP000836841">
    <property type="component" value="Unassembled WGS sequence"/>
</dbReference>
<evidence type="ECO:0000313" key="6">
    <source>
        <dbReference type="Proteomes" id="UP000836841"/>
    </source>
</evidence>
<dbReference type="PANTHER" id="PTHR31319:SF110">
    <property type="entry name" value="CCT MOTIF FAMILY PROTEIN"/>
    <property type="match status" value="1"/>
</dbReference>
<dbReference type="GO" id="GO:0003700">
    <property type="term" value="F:DNA-binding transcription factor activity"/>
    <property type="evidence" value="ECO:0007669"/>
    <property type="project" value="TreeGrafter"/>
</dbReference>
<comment type="caution">
    <text evidence="5">The sequence shown here is derived from an EMBL/GenBank/DDBJ whole genome shotgun (WGS) entry which is preliminary data.</text>
</comment>
<sequence length="454" mass="50225">MIEEPNGSSSRGRGFRKKITREKLDTSRSHWEIEIPIVAKGLLLCTTHFNMKKQDFHLVEAEEETSSPLSAQIFELCDPDLFPEALQSSEINTSSNCCYEDNSFYTTNHSFAPDMDNFHITSDKISTKNTLGSTTITATATTSANSTPTGASTTTSLSALFCAQEEIENDVSPTVEISQSTSFSIPQFLPNQQDQFDLSSLQSGAQLEESIAVNDGFSPYPPNSIPSVVEPMVLPSVFEEDCLNLMPPYTNLNSSSTTSCSFLEASSGMRPYLATNLGPAIAADDSGIFNGRIIMGSELKNQKLEFQEQNGGIFCPEPLPAVYNSSNLQALNSEKQHVTNGGGSSTPLVPDIAVLEDSSFKVGKLSVEERKEKIHRYMKKRKERNFSKKIKYACRKTLADSRPRVRGRFARNDEFCDIPRVTCGNHEEDTDEDVMKHFYTFDPLPTGTYPSLPE</sequence>
<protein>
    <recommendedName>
        <fullName evidence="4">CCT domain-containing protein</fullName>
    </recommendedName>
</protein>
<feature type="domain" description="CCT" evidence="4">
    <location>
        <begin position="370"/>
        <end position="412"/>
    </location>
</feature>
<proteinExistence type="predicted"/>
<evidence type="ECO:0000256" key="1">
    <source>
        <dbReference type="ARBA" id="ARBA00004123"/>
    </source>
</evidence>
<accession>A0AAU9S636</accession>
<keyword evidence="2 3" id="KW-0539">Nucleus</keyword>
<dbReference type="Pfam" id="PF06203">
    <property type="entry name" value="CCT"/>
    <property type="match status" value="1"/>
</dbReference>
<dbReference type="GO" id="GO:0005634">
    <property type="term" value="C:nucleus"/>
    <property type="evidence" value="ECO:0007669"/>
    <property type="project" value="UniProtKB-SubCell"/>
</dbReference>
<evidence type="ECO:0000256" key="2">
    <source>
        <dbReference type="ARBA" id="ARBA00023242"/>
    </source>
</evidence>
<evidence type="ECO:0000256" key="3">
    <source>
        <dbReference type="PROSITE-ProRule" id="PRU00357"/>
    </source>
</evidence>
<keyword evidence="6" id="KW-1185">Reference proteome</keyword>
<organism evidence="5 6">
    <name type="scientific">Thlaspi arvense</name>
    <name type="common">Field penny-cress</name>
    <dbReference type="NCBI Taxonomy" id="13288"/>
    <lineage>
        <taxon>Eukaryota</taxon>
        <taxon>Viridiplantae</taxon>
        <taxon>Streptophyta</taxon>
        <taxon>Embryophyta</taxon>
        <taxon>Tracheophyta</taxon>
        <taxon>Spermatophyta</taxon>
        <taxon>Magnoliopsida</taxon>
        <taxon>eudicotyledons</taxon>
        <taxon>Gunneridae</taxon>
        <taxon>Pentapetalae</taxon>
        <taxon>rosids</taxon>
        <taxon>malvids</taxon>
        <taxon>Brassicales</taxon>
        <taxon>Brassicaceae</taxon>
        <taxon>Thlaspideae</taxon>
        <taxon>Thlaspi</taxon>
    </lineage>
</organism>
<dbReference type="InterPro" id="IPR045281">
    <property type="entry name" value="CONSTANS-like"/>
</dbReference>
<dbReference type="PANTHER" id="PTHR31319">
    <property type="entry name" value="ZINC FINGER PROTEIN CONSTANS-LIKE 4"/>
    <property type="match status" value="1"/>
</dbReference>
<evidence type="ECO:0000313" key="5">
    <source>
        <dbReference type="EMBL" id="CAH2056603.1"/>
    </source>
</evidence>
<gene>
    <name evidence="5" type="ORF">TAV2_LOCUS11863</name>
</gene>
<dbReference type="AlphaFoldDB" id="A0AAU9S636"/>
<dbReference type="InterPro" id="IPR010402">
    <property type="entry name" value="CCT_domain"/>
</dbReference>